<evidence type="ECO:0000313" key="2">
    <source>
        <dbReference type="Proteomes" id="UP000271087"/>
    </source>
</evidence>
<keyword evidence="2" id="KW-1185">Reference proteome</keyword>
<gene>
    <name evidence="1" type="ORF">NOO_LOCUS2637</name>
</gene>
<dbReference type="EMBL" id="UYRW01000433">
    <property type="protein sequence ID" value="VDK66729.1"/>
    <property type="molecule type" value="Genomic_DNA"/>
</dbReference>
<evidence type="ECO:0000313" key="3">
    <source>
        <dbReference type="WBParaSite" id="nOo.2.0.1.t02637-RA"/>
    </source>
</evidence>
<organism evidence="3">
    <name type="scientific">Onchocerca ochengi</name>
    <name type="common">Filarial nematode worm</name>
    <dbReference type="NCBI Taxonomy" id="42157"/>
    <lineage>
        <taxon>Eukaryota</taxon>
        <taxon>Metazoa</taxon>
        <taxon>Ecdysozoa</taxon>
        <taxon>Nematoda</taxon>
        <taxon>Chromadorea</taxon>
        <taxon>Rhabditida</taxon>
        <taxon>Spirurina</taxon>
        <taxon>Spiruromorpha</taxon>
        <taxon>Filarioidea</taxon>
        <taxon>Onchocercidae</taxon>
        <taxon>Onchocerca</taxon>
    </lineage>
</organism>
<name>A0A182E3S8_ONCOC</name>
<evidence type="ECO:0000313" key="1">
    <source>
        <dbReference type="EMBL" id="VDK66729.1"/>
    </source>
</evidence>
<reference evidence="1 2" key="2">
    <citation type="submission" date="2018-08" db="EMBL/GenBank/DDBJ databases">
        <authorList>
            <person name="Laetsch R D."/>
            <person name="Stevens L."/>
            <person name="Kumar S."/>
            <person name="Blaxter L. M."/>
        </authorList>
    </citation>
    <scope>NUCLEOTIDE SEQUENCE [LARGE SCALE GENOMIC DNA]</scope>
</reference>
<sequence>MENNNESSSFLTALHWTIVANEGGGVIEAALTTRSAWYITKSGEVFVQLCLPEMGILSRCETSWPLHSITASDFAVWALQVDSGRLVVRTGLKYSPVGLDWVEVVPHGPTRLISICLYGQSGWAIDDKCSLWFTNGVYNPWDVSPDINRLYTLPWVIRVSSAGVFICVDRKCYWSSSTSVLSGHRLEHIVRDKFSVDNNFELIAGGSLKEDF</sequence>
<proteinExistence type="predicted"/>
<accession>A0A182E3S8</accession>
<dbReference type="AlphaFoldDB" id="A0A182E3S8"/>
<dbReference type="WBParaSite" id="nOo.2.0.1.t02637-RA">
    <property type="protein sequence ID" value="nOo.2.0.1.t02637-RA"/>
    <property type="gene ID" value="nOo.2.0.1.g02637"/>
</dbReference>
<protein>
    <submittedName>
        <fullName evidence="3">Tectonin beta-propeller repeat-containing protein 2-like</fullName>
    </submittedName>
</protein>
<dbReference type="OrthoDB" id="9930272at2759"/>
<reference evidence="3" key="1">
    <citation type="submission" date="2016-06" db="UniProtKB">
        <authorList>
            <consortium name="WormBaseParasite"/>
        </authorList>
    </citation>
    <scope>IDENTIFICATION</scope>
</reference>
<dbReference type="Proteomes" id="UP000271087">
    <property type="component" value="Unassembled WGS sequence"/>
</dbReference>